<dbReference type="AlphaFoldDB" id="A0A317F7P3"/>
<dbReference type="Proteomes" id="UP000245765">
    <property type="component" value="Unassembled WGS sequence"/>
</dbReference>
<organism evidence="3 4">
    <name type="scientific">Falsiroseomonas bella</name>
    <dbReference type="NCBI Taxonomy" id="2184016"/>
    <lineage>
        <taxon>Bacteria</taxon>
        <taxon>Pseudomonadati</taxon>
        <taxon>Pseudomonadota</taxon>
        <taxon>Alphaproteobacteria</taxon>
        <taxon>Acetobacterales</taxon>
        <taxon>Roseomonadaceae</taxon>
        <taxon>Falsiroseomonas</taxon>
    </lineage>
</organism>
<dbReference type="InterPro" id="IPR051803">
    <property type="entry name" value="TA_system_RelE-like_toxin"/>
</dbReference>
<evidence type="ECO:0000256" key="1">
    <source>
        <dbReference type="ARBA" id="ARBA00006226"/>
    </source>
</evidence>
<dbReference type="Gene3D" id="3.30.2310.20">
    <property type="entry name" value="RelE-like"/>
    <property type="match status" value="1"/>
</dbReference>
<accession>A0A317F7P3</accession>
<comment type="similarity">
    <text evidence="1">Belongs to the RelE toxin family.</text>
</comment>
<reference evidence="4" key="1">
    <citation type="submission" date="2018-05" db="EMBL/GenBank/DDBJ databases">
        <authorList>
            <person name="Du Z."/>
            <person name="Wang X."/>
        </authorList>
    </citation>
    <scope>NUCLEOTIDE SEQUENCE [LARGE SCALE GENOMIC DNA]</scope>
    <source>
        <strain evidence="4">CQN31</strain>
    </source>
</reference>
<dbReference type="PANTHER" id="PTHR33755">
    <property type="entry name" value="TOXIN PARE1-RELATED"/>
    <property type="match status" value="1"/>
</dbReference>
<name>A0A317F7P3_9PROT</name>
<dbReference type="Pfam" id="PF05016">
    <property type="entry name" value="ParE_toxin"/>
    <property type="match status" value="1"/>
</dbReference>
<dbReference type="EMBL" id="QGNA01000007">
    <property type="protein sequence ID" value="PWS34413.1"/>
    <property type="molecule type" value="Genomic_DNA"/>
</dbReference>
<protein>
    <submittedName>
        <fullName evidence="3">Type II toxin-antitoxin system RelE/ParE family toxin</fullName>
    </submittedName>
</protein>
<sequence>MSPRFRGDDAILSPEARVDLREAVAWIAQDNPRAAEDLRVAIRHAAELLGEHPEMGKQRRDLAPESVRFLVLRGFPYILVYRANAVPPRILRVLHGARDLPEVLQDLERE</sequence>
<evidence type="ECO:0000313" key="3">
    <source>
        <dbReference type="EMBL" id="PWS34413.1"/>
    </source>
</evidence>
<dbReference type="PANTHER" id="PTHR33755:SF8">
    <property type="entry name" value="TOXIN PARE2"/>
    <property type="match status" value="1"/>
</dbReference>
<keyword evidence="2" id="KW-1277">Toxin-antitoxin system</keyword>
<dbReference type="InterPro" id="IPR035093">
    <property type="entry name" value="RelE/ParE_toxin_dom_sf"/>
</dbReference>
<proteinExistence type="inferred from homology"/>
<evidence type="ECO:0000256" key="2">
    <source>
        <dbReference type="ARBA" id="ARBA00022649"/>
    </source>
</evidence>
<comment type="caution">
    <text evidence="3">The sequence shown here is derived from an EMBL/GenBank/DDBJ whole genome shotgun (WGS) entry which is preliminary data.</text>
</comment>
<keyword evidence="4" id="KW-1185">Reference proteome</keyword>
<evidence type="ECO:0000313" key="4">
    <source>
        <dbReference type="Proteomes" id="UP000245765"/>
    </source>
</evidence>
<gene>
    <name evidence="3" type="ORF">DFH01_25700</name>
</gene>
<dbReference type="InterPro" id="IPR007712">
    <property type="entry name" value="RelE/ParE_toxin"/>
</dbReference>
<dbReference type="OrthoDB" id="595470at2"/>